<dbReference type="InterPro" id="IPR046520">
    <property type="entry name" value="DUF6697"/>
</dbReference>
<sequence>MGGINPSAGESVSLVQYVDTQIDNLRSAVVDEPCSLRRDENILNTGGWGVKTGPFKLSKDLSDVEVAAVHQQIAGRLNTSTTLDGSLSLDGVSDRQDSPLKPASEPVAPRGLATSLATSLPTAKGLATSLAQPAKSLAASLTQPAKGLATNLAQPAKGLATNLATSLTPQPKGPASSSATQLPIRTLESATVPVAKMEAWKPSYIQSLKPLDDLKVPDPGTMQTFTRDFINNIFGGMEHSPSLFYIPVAIEKPLLPQRAYYLMDSLIEPFLPSTPGQHGAKLTPFFNNVCPEGTDEDVSYTNVPLFVASSAYAGPTKAKPNEYIYFGTYSQTRWSDKLDYDHMRDVVPKKVIKHWAATLADPGRPHWMSAALAKHFYPPPEYLGKLPPSEEEAKKLGESKEIMKDVAEFLCEMTAWKEYSTAKVSEMGKEAMLEAFKKADADAPTGLRLWLEYLECTMWDERFYKMLVKSQVLFKNGGRIS</sequence>
<feature type="domain" description="DUF6697" evidence="2">
    <location>
        <begin position="224"/>
        <end position="469"/>
    </location>
</feature>
<keyword evidence="7" id="KW-1185">Reference proteome</keyword>
<gene>
    <name evidence="3" type="ORF">BLS_009878</name>
    <name evidence="5" type="ORF">EG327_005611</name>
    <name evidence="4" type="ORF">EG328_004287</name>
</gene>
<dbReference type="EMBL" id="WNWR01000324">
    <property type="protein sequence ID" value="KAE9983114.1"/>
    <property type="molecule type" value="Genomic_DNA"/>
</dbReference>
<evidence type="ECO:0000259" key="2">
    <source>
        <dbReference type="Pfam" id="PF20411"/>
    </source>
</evidence>
<evidence type="ECO:0000313" key="7">
    <source>
        <dbReference type="Proteomes" id="UP000490939"/>
    </source>
</evidence>
<reference evidence="4 6" key="1">
    <citation type="submission" date="2018-12" db="EMBL/GenBank/DDBJ databases">
        <title>Venturia inaequalis Genome Resource.</title>
        <authorList>
            <person name="Lichtner F.J."/>
        </authorList>
    </citation>
    <scope>NUCLEOTIDE SEQUENCE [LARGE SCALE GENOMIC DNA]</scope>
    <source>
        <strain evidence="4 6">120213</strain>
        <strain evidence="3">Bline_iso_100314</strain>
        <strain evidence="5 7">DMI_063113</strain>
    </source>
</reference>
<organism evidence="4 6">
    <name type="scientific">Venturia inaequalis</name>
    <name type="common">Apple scab fungus</name>
    <dbReference type="NCBI Taxonomy" id="5025"/>
    <lineage>
        <taxon>Eukaryota</taxon>
        <taxon>Fungi</taxon>
        <taxon>Dikarya</taxon>
        <taxon>Ascomycota</taxon>
        <taxon>Pezizomycotina</taxon>
        <taxon>Dothideomycetes</taxon>
        <taxon>Pleosporomycetidae</taxon>
        <taxon>Venturiales</taxon>
        <taxon>Venturiaceae</taxon>
        <taxon>Venturia</taxon>
    </lineage>
</organism>
<comment type="caution">
    <text evidence="4">The sequence shown here is derived from an EMBL/GenBank/DDBJ whole genome shotgun (WGS) entry which is preliminary data.</text>
</comment>
<evidence type="ECO:0000256" key="1">
    <source>
        <dbReference type="SAM" id="MobiDB-lite"/>
    </source>
</evidence>
<evidence type="ECO:0000313" key="4">
    <source>
        <dbReference type="EMBL" id="KAE9973616.1"/>
    </source>
</evidence>
<dbReference type="EMBL" id="WNWS01000238">
    <property type="protein sequence ID" value="KAE9973616.1"/>
    <property type="molecule type" value="Genomic_DNA"/>
</dbReference>
<evidence type="ECO:0000313" key="5">
    <source>
        <dbReference type="EMBL" id="KAE9983114.1"/>
    </source>
</evidence>
<protein>
    <recommendedName>
        <fullName evidence="2">DUF6697 domain-containing protein</fullName>
    </recommendedName>
</protein>
<accession>A0A8H3YYK0</accession>
<name>A0A8H3YYK0_VENIN</name>
<dbReference type="Proteomes" id="UP000447873">
    <property type="component" value="Unassembled WGS sequence"/>
</dbReference>
<dbReference type="EMBL" id="WNWQ01000937">
    <property type="protein sequence ID" value="KAE9962929.1"/>
    <property type="molecule type" value="Genomic_DNA"/>
</dbReference>
<feature type="region of interest" description="Disordered" evidence="1">
    <location>
        <begin position="88"/>
        <end position="110"/>
    </location>
</feature>
<proteinExistence type="predicted"/>
<dbReference type="Proteomes" id="UP000433883">
    <property type="component" value="Unassembled WGS sequence"/>
</dbReference>
<dbReference type="AlphaFoldDB" id="A0A8H3YYK0"/>
<dbReference type="Proteomes" id="UP000490939">
    <property type="component" value="Unassembled WGS sequence"/>
</dbReference>
<dbReference type="Pfam" id="PF20411">
    <property type="entry name" value="DUF6697"/>
    <property type="match status" value="1"/>
</dbReference>
<evidence type="ECO:0000313" key="3">
    <source>
        <dbReference type="EMBL" id="KAE9962929.1"/>
    </source>
</evidence>
<evidence type="ECO:0000313" key="6">
    <source>
        <dbReference type="Proteomes" id="UP000447873"/>
    </source>
</evidence>